<evidence type="ECO:0000256" key="9">
    <source>
        <dbReference type="ARBA" id="ARBA00048679"/>
    </source>
</evidence>
<dbReference type="FunFam" id="1.10.510.10:FF:000139">
    <property type="entry name" value="Non-specific serine/threonine protein kinase"/>
    <property type="match status" value="1"/>
</dbReference>
<sequence>MTSVYKSDLKHIRKAPPPPANRSATEGGSLGSGSGSGMGQSSGSVSGNRYSNAALLSSSTGVPSGNSTVIDVGSMRNKKQKGWVHVKDDGIFTSLRWSRRFVVLSNQSINFYKNEPVQHIHHANAQIDNQVATGDTTPDFLYPLNQIGAINLKPNSGNTKQSHTLEIVPKAGGKTILISVKQHSDFLDWVDAFTAKCPLINIGSNSVAGVSNPINFTHKVHVGFDPASGNFTGLPETWKSMLSHSKITNEDWQKNPAAVIEVLEFYSDLNGSPANSPSVNSGSARLEEWTKVPQKGTKHSNREVAEISNSEVQEGLYSSKSSSAPDLVPVRRAPPIPSSTIKSSNIYKSVNNFKNASNNVPFSGGVARPQSKPQSKPPSIPPQHQLKLNSNFHSHYPTPPPSATVSNYPSGGPGIHPSPPPRSASSTSPFNGIYNTPPHSAPAGGPNYSYVPKGTQQSGYNISNTFKISQSQPHSPMKTNFNSNASHQLKVTPHPHSQSSPNLLQQAQVQVHQQKQAQNELNKLSLEDSPEAKPLGKIKGVPPPKTAKQLQKEREKLKDLQVVSHLRSIVNPRDPAPYYKIIEKAGQGASGAVYLAENTSTNSKVAIKQMDLNVQPSKESLVNEILVMKDSQHRNIVNFLDAHLRGENDLWVIMEYMQGGSLTEVIDNNEEVKISERQISIIIFETLKGLQFLHRKNIIHRDIKSDNVLLDHLGNVKIADFGYSAKLTDQRSKRATMAGTPYWMAPEIVKQKEYDEKVDVWSTGIMIIEMIEGEPPYLNEEPLKALYLIATNGTPKLQKPEELSVSIKKFLSICLCVDVRFRASVDELIEHTFIKDMGGSVEELCPLLEWKREDNDNESEDIEVSIEE</sequence>
<dbReference type="CDD" id="cd01093">
    <property type="entry name" value="CRIB_PAK_like"/>
    <property type="match status" value="1"/>
</dbReference>
<keyword evidence="15" id="KW-1185">Reference proteome</keyword>
<dbReference type="SUPFAM" id="SSF50729">
    <property type="entry name" value="PH domain-like"/>
    <property type="match status" value="1"/>
</dbReference>
<dbReference type="Pfam" id="PF00169">
    <property type="entry name" value="PH"/>
    <property type="match status" value="1"/>
</dbReference>
<gene>
    <name evidence="14" type="ORF">CLIB1423_02S09890</name>
</gene>
<evidence type="ECO:0000256" key="5">
    <source>
        <dbReference type="ARBA" id="ARBA00022741"/>
    </source>
</evidence>
<evidence type="ECO:0000313" key="14">
    <source>
        <dbReference type="EMBL" id="CAH2350995.1"/>
    </source>
</evidence>
<keyword evidence="7" id="KW-0067">ATP-binding</keyword>
<dbReference type="EMBL" id="CAKXYY010000002">
    <property type="protein sequence ID" value="CAH2350995.1"/>
    <property type="molecule type" value="Genomic_DNA"/>
</dbReference>
<evidence type="ECO:0000259" key="13">
    <source>
        <dbReference type="PROSITE" id="PS50108"/>
    </source>
</evidence>
<feature type="domain" description="CRIB" evidence="13">
    <location>
        <begin position="210"/>
        <end position="223"/>
    </location>
</feature>
<feature type="compositionally biased region" description="Gly residues" evidence="10">
    <location>
        <begin position="28"/>
        <end position="40"/>
    </location>
</feature>
<organism evidence="14 15">
    <name type="scientific">[Candida] railenensis</name>
    <dbReference type="NCBI Taxonomy" id="45579"/>
    <lineage>
        <taxon>Eukaryota</taxon>
        <taxon>Fungi</taxon>
        <taxon>Dikarya</taxon>
        <taxon>Ascomycota</taxon>
        <taxon>Saccharomycotina</taxon>
        <taxon>Pichiomycetes</taxon>
        <taxon>Debaryomycetaceae</taxon>
        <taxon>Kurtzmaniella</taxon>
    </lineage>
</organism>
<dbReference type="Gene3D" id="3.90.810.10">
    <property type="entry name" value="CRIB domain"/>
    <property type="match status" value="1"/>
</dbReference>
<dbReference type="Gene3D" id="2.30.29.30">
    <property type="entry name" value="Pleckstrin-homology domain (PH domain)/Phosphotyrosine-binding domain (PTB)"/>
    <property type="match status" value="1"/>
</dbReference>
<dbReference type="EC" id="2.7.11.1" evidence="2"/>
<evidence type="ECO:0000313" key="15">
    <source>
        <dbReference type="Proteomes" id="UP000837801"/>
    </source>
</evidence>
<dbReference type="GO" id="GO:0004674">
    <property type="term" value="F:protein serine/threonine kinase activity"/>
    <property type="evidence" value="ECO:0007669"/>
    <property type="project" value="UniProtKB-KW"/>
</dbReference>
<dbReference type="InterPro" id="IPR008271">
    <property type="entry name" value="Ser/Thr_kinase_AS"/>
</dbReference>
<dbReference type="Gene3D" id="1.10.510.10">
    <property type="entry name" value="Transferase(Phosphotransferase) domain 1"/>
    <property type="match status" value="1"/>
</dbReference>
<dbReference type="CDD" id="cd06614">
    <property type="entry name" value="STKc_PAK"/>
    <property type="match status" value="1"/>
</dbReference>
<dbReference type="Pfam" id="PF00069">
    <property type="entry name" value="Pkinase"/>
    <property type="match status" value="1"/>
</dbReference>
<feature type="region of interest" description="Disordered" evidence="10">
    <location>
        <begin position="292"/>
        <end position="343"/>
    </location>
</feature>
<feature type="compositionally biased region" description="Polar residues" evidence="10">
    <location>
        <begin position="307"/>
        <end position="324"/>
    </location>
</feature>
<dbReference type="FunFam" id="3.90.810.10:FF:000005">
    <property type="entry name" value="Non-specific serine/threonine protein kinase"/>
    <property type="match status" value="1"/>
</dbReference>
<name>A0A9P0QLS5_9ASCO</name>
<keyword evidence="5" id="KW-0547">Nucleotide-binding</keyword>
<dbReference type="AlphaFoldDB" id="A0A9P0QLS5"/>
<dbReference type="InterPro" id="IPR011993">
    <property type="entry name" value="PH-like_dom_sf"/>
</dbReference>
<dbReference type="SMART" id="SM00285">
    <property type="entry name" value="PBD"/>
    <property type="match status" value="1"/>
</dbReference>
<dbReference type="OrthoDB" id="248923at2759"/>
<evidence type="ECO:0000256" key="7">
    <source>
        <dbReference type="ARBA" id="ARBA00022840"/>
    </source>
</evidence>
<feature type="compositionally biased region" description="Low complexity" evidence="10">
    <location>
        <begin position="505"/>
        <end position="518"/>
    </location>
</feature>
<dbReference type="SMART" id="SM00220">
    <property type="entry name" value="S_TKc"/>
    <property type="match status" value="1"/>
</dbReference>
<keyword evidence="4" id="KW-0808">Transferase</keyword>
<dbReference type="SUPFAM" id="SSF56112">
    <property type="entry name" value="Protein kinase-like (PK-like)"/>
    <property type="match status" value="1"/>
</dbReference>
<keyword evidence="3" id="KW-0723">Serine/threonine-protein kinase</keyword>
<dbReference type="PANTHER" id="PTHR45832:SF22">
    <property type="entry name" value="SERINE_THREONINE-PROTEIN KINASE SAMKA-RELATED"/>
    <property type="match status" value="1"/>
</dbReference>
<evidence type="ECO:0000256" key="2">
    <source>
        <dbReference type="ARBA" id="ARBA00012513"/>
    </source>
</evidence>
<dbReference type="Gene3D" id="3.30.200.20">
    <property type="entry name" value="Phosphorylase Kinase, domain 1"/>
    <property type="match status" value="1"/>
</dbReference>
<dbReference type="InterPro" id="IPR011009">
    <property type="entry name" value="Kinase-like_dom_sf"/>
</dbReference>
<evidence type="ECO:0000256" key="8">
    <source>
        <dbReference type="ARBA" id="ARBA00047899"/>
    </source>
</evidence>
<dbReference type="Proteomes" id="UP000837801">
    <property type="component" value="Unassembled WGS sequence"/>
</dbReference>
<comment type="catalytic activity">
    <reaction evidence="8">
        <text>L-threonyl-[protein] + ATP = O-phospho-L-threonyl-[protein] + ADP + H(+)</text>
        <dbReference type="Rhea" id="RHEA:46608"/>
        <dbReference type="Rhea" id="RHEA-COMP:11060"/>
        <dbReference type="Rhea" id="RHEA-COMP:11605"/>
        <dbReference type="ChEBI" id="CHEBI:15378"/>
        <dbReference type="ChEBI" id="CHEBI:30013"/>
        <dbReference type="ChEBI" id="CHEBI:30616"/>
        <dbReference type="ChEBI" id="CHEBI:61977"/>
        <dbReference type="ChEBI" id="CHEBI:456216"/>
        <dbReference type="EC" id="2.7.11.1"/>
    </reaction>
</comment>
<proteinExistence type="inferred from homology"/>
<dbReference type="PANTHER" id="PTHR45832">
    <property type="entry name" value="SERINE/THREONINE-PROTEIN KINASE SAMKA-RELATED-RELATED"/>
    <property type="match status" value="1"/>
</dbReference>
<feature type="region of interest" description="Disordered" evidence="10">
    <location>
        <begin position="360"/>
        <end position="545"/>
    </location>
</feature>
<evidence type="ECO:0000256" key="1">
    <source>
        <dbReference type="ARBA" id="ARBA00008874"/>
    </source>
</evidence>
<evidence type="ECO:0000256" key="10">
    <source>
        <dbReference type="SAM" id="MobiDB-lite"/>
    </source>
</evidence>
<dbReference type="PROSITE" id="PS50108">
    <property type="entry name" value="CRIB"/>
    <property type="match status" value="1"/>
</dbReference>
<dbReference type="InterPro" id="IPR036936">
    <property type="entry name" value="CRIB_dom_sf"/>
</dbReference>
<protein>
    <recommendedName>
        <fullName evidence="2">non-specific serine/threonine protein kinase</fullName>
        <ecNumber evidence="2">2.7.11.1</ecNumber>
    </recommendedName>
</protein>
<dbReference type="InterPro" id="IPR051931">
    <property type="entry name" value="PAK3-like"/>
</dbReference>
<feature type="domain" description="PH" evidence="11">
    <location>
        <begin position="77"/>
        <end position="198"/>
    </location>
</feature>
<evidence type="ECO:0000256" key="6">
    <source>
        <dbReference type="ARBA" id="ARBA00022777"/>
    </source>
</evidence>
<evidence type="ECO:0000256" key="4">
    <source>
        <dbReference type="ARBA" id="ARBA00022679"/>
    </source>
</evidence>
<evidence type="ECO:0000259" key="11">
    <source>
        <dbReference type="PROSITE" id="PS50003"/>
    </source>
</evidence>
<dbReference type="InterPro" id="IPR033923">
    <property type="entry name" value="PAK_BD"/>
</dbReference>
<evidence type="ECO:0000256" key="3">
    <source>
        <dbReference type="ARBA" id="ARBA00022527"/>
    </source>
</evidence>
<dbReference type="PROSITE" id="PS50011">
    <property type="entry name" value="PROTEIN_KINASE_DOM"/>
    <property type="match status" value="1"/>
</dbReference>
<accession>A0A9P0QLS5</accession>
<feature type="compositionally biased region" description="Polar residues" evidence="10">
    <location>
        <begin position="454"/>
        <end position="504"/>
    </location>
</feature>
<feature type="domain" description="Protein kinase" evidence="12">
    <location>
        <begin position="579"/>
        <end position="834"/>
    </location>
</feature>
<evidence type="ECO:0000259" key="12">
    <source>
        <dbReference type="PROSITE" id="PS50011"/>
    </source>
</evidence>
<comment type="catalytic activity">
    <reaction evidence="9">
        <text>L-seryl-[protein] + ATP = O-phospho-L-seryl-[protein] + ADP + H(+)</text>
        <dbReference type="Rhea" id="RHEA:17989"/>
        <dbReference type="Rhea" id="RHEA-COMP:9863"/>
        <dbReference type="Rhea" id="RHEA-COMP:11604"/>
        <dbReference type="ChEBI" id="CHEBI:15378"/>
        <dbReference type="ChEBI" id="CHEBI:29999"/>
        <dbReference type="ChEBI" id="CHEBI:30616"/>
        <dbReference type="ChEBI" id="CHEBI:83421"/>
        <dbReference type="ChEBI" id="CHEBI:456216"/>
        <dbReference type="EC" id="2.7.11.1"/>
    </reaction>
</comment>
<comment type="similarity">
    <text evidence="1">Belongs to the protein kinase superfamily. STE Ser/Thr protein kinase family. STE20 subfamily.</text>
</comment>
<dbReference type="PROSITE" id="PS50003">
    <property type="entry name" value="PH_DOMAIN"/>
    <property type="match status" value="1"/>
</dbReference>
<dbReference type="GO" id="GO:0005524">
    <property type="term" value="F:ATP binding"/>
    <property type="evidence" value="ECO:0007669"/>
    <property type="project" value="UniProtKB-KW"/>
</dbReference>
<feature type="region of interest" description="Disordered" evidence="10">
    <location>
        <begin position="1"/>
        <end position="47"/>
    </location>
</feature>
<keyword evidence="6 14" id="KW-0418">Kinase</keyword>
<dbReference type="InterPro" id="IPR000719">
    <property type="entry name" value="Prot_kinase_dom"/>
</dbReference>
<dbReference type="PROSITE" id="PS00108">
    <property type="entry name" value="PROTEIN_KINASE_ST"/>
    <property type="match status" value="1"/>
</dbReference>
<dbReference type="InterPro" id="IPR000095">
    <property type="entry name" value="CRIB_dom"/>
</dbReference>
<comment type="caution">
    <text evidence="14">The sequence shown here is derived from an EMBL/GenBank/DDBJ whole genome shotgun (WGS) entry which is preliminary data.</text>
</comment>
<dbReference type="InterPro" id="IPR001849">
    <property type="entry name" value="PH_domain"/>
</dbReference>
<dbReference type="SMART" id="SM00233">
    <property type="entry name" value="PH"/>
    <property type="match status" value="1"/>
</dbReference>
<reference evidence="14" key="1">
    <citation type="submission" date="2022-03" db="EMBL/GenBank/DDBJ databases">
        <authorList>
            <person name="Legras J.-L."/>
            <person name="Devillers H."/>
            <person name="Grondin C."/>
        </authorList>
    </citation>
    <scope>NUCLEOTIDE SEQUENCE</scope>
    <source>
        <strain evidence="14">CLIB 1423</strain>
    </source>
</reference>
<dbReference type="Pfam" id="PF00786">
    <property type="entry name" value="PBD"/>
    <property type="match status" value="1"/>
</dbReference>